<comment type="similarity">
    <text evidence="5">Belongs to the glyceraldehyde-3-phosphate dehydrogenase family.</text>
</comment>
<dbReference type="Pfam" id="PF02800">
    <property type="entry name" value="Gp_dh_C"/>
    <property type="match status" value="1"/>
</dbReference>
<dbReference type="GO" id="GO:0006096">
    <property type="term" value="P:glycolytic process"/>
    <property type="evidence" value="ECO:0007669"/>
    <property type="project" value="UniProtKB-KW"/>
</dbReference>
<dbReference type="GO" id="GO:0005634">
    <property type="term" value="C:nucleus"/>
    <property type="evidence" value="ECO:0007669"/>
    <property type="project" value="UniProtKB-SubCell"/>
</dbReference>
<dbReference type="Proteomes" id="UP000234681">
    <property type="component" value="Chromosome 4"/>
</dbReference>
<keyword evidence="14" id="KW-0324">Glycolysis</keyword>
<evidence type="ECO:0000256" key="10">
    <source>
        <dbReference type="ARBA" id="ARBA00022799"/>
    </source>
</evidence>
<evidence type="ECO:0000256" key="19">
    <source>
        <dbReference type="ARBA" id="ARBA00047698"/>
    </source>
</evidence>
<evidence type="ECO:0000256" key="9">
    <source>
        <dbReference type="ARBA" id="ARBA00022703"/>
    </source>
</evidence>
<evidence type="ECO:0000259" key="21">
    <source>
        <dbReference type="Pfam" id="PF02800"/>
    </source>
</evidence>
<dbReference type="SUPFAM" id="SSF55347">
    <property type="entry name" value="Glyceraldehyde-3-phosphate dehydrogenase-like, C-terminal domain"/>
    <property type="match status" value="1"/>
</dbReference>
<dbReference type="AlphaFoldDB" id="A6IAS9"/>
<dbReference type="InterPro" id="IPR020829">
    <property type="entry name" value="GlycerAld_3-P_DH_cat"/>
</dbReference>
<dbReference type="GO" id="GO:0006915">
    <property type="term" value="P:apoptotic process"/>
    <property type="evidence" value="ECO:0007669"/>
    <property type="project" value="UniProtKB-KW"/>
</dbReference>
<evidence type="ECO:0000256" key="12">
    <source>
        <dbReference type="ARBA" id="ARBA00023002"/>
    </source>
</evidence>
<dbReference type="EC" id="1.2.1.12" evidence="6"/>
<dbReference type="GO" id="GO:0005829">
    <property type="term" value="C:cytosol"/>
    <property type="evidence" value="ECO:0007669"/>
    <property type="project" value="UniProtKB-SubCell"/>
</dbReference>
<accession>A6IAS9</accession>
<dbReference type="EMBL" id="CH473957">
    <property type="protein sequence ID" value="EDL91197.1"/>
    <property type="molecule type" value="Genomic_DNA"/>
</dbReference>
<evidence type="ECO:0000256" key="3">
    <source>
        <dbReference type="ARBA" id="ARBA00004514"/>
    </source>
</evidence>
<evidence type="ECO:0000256" key="5">
    <source>
        <dbReference type="ARBA" id="ARBA00007406"/>
    </source>
</evidence>
<evidence type="ECO:0000256" key="7">
    <source>
        <dbReference type="ARBA" id="ARBA00022490"/>
    </source>
</evidence>
<comment type="subunit">
    <text evidence="18">Homotetramer. Interacts with TPPP; the interaction is direct. Interacts (when S-nitrosylated) with SIAH1; leading to nuclear translocation. Interacts with RILPL1/GOSPEL, leading to prevent the interaction between GAPDH and SIAH1 and prevent nuclear translocation. Interacts with CHP1; the interaction increases the binding of CHP1 with microtubules. Associates with microtubules. Interacts with EIF1AD, USP25, PRKCI and WARS1. Interacts with phosphorylated RPL13A; inhibited by oxidatively-modified low-densitity lipoprotein (LDL(ox)). Component of the GAIT complex. Interacts with FKBP6; leading to inhibit GAPDH catalytic activity. Interacts with TRAF2, promoting TRAF2 ubiquitination. Interacts with TRAF3, promoting TRAF3 ubiquitination.</text>
</comment>
<evidence type="ECO:0000256" key="16">
    <source>
        <dbReference type="ARBA" id="ARBA00023242"/>
    </source>
</evidence>
<feature type="non-terminal residue" evidence="22">
    <location>
        <position position="78"/>
    </location>
</feature>
<keyword evidence="8" id="KW-0808">Transferase</keyword>
<dbReference type="Gene3D" id="3.40.50.720">
    <property type="entry name" value="NAD(P)-binding Rossmann-like Domain"/>
    <property type="match status" value="1"/>
</dbReference>
<comment type="subcellular location">
    <subcellularLocation>
        <location evidence="2">Cytoplasm</location>
        <location evidence="2">Cytoskeleton</location>
    </subcellularLocation>
    <subcellularLocation>
        <location evidence="3">Cytoplasm</location>
        <location evidence="3">Cytosol</location>
    </subcellularLocation>
    <subcellularLocation>
        <location evidence="1">Nucleus</location>
    </subcellularLocation>
</comment>
<name>A6IAS9_RAT</name>
<evidence type="ECO:0000313" key="22">
    <source>
        <dbReference type="EMBL" id="EDL91197.1"/>
    </source>
</evidence>
<evidence type="ECO:0000256" key="13">
    <source>
        <dbReference type="ARBA" id="ARBA00023027"/>
    </source>
</evidence>
<evidence type="ECO:0000256" key="6">
    <source>
        <dbReference type="ARBA" id="ARBA00013119"/>
    </source>
</evidence>
<comment type="catalytic activity">
    <reaction evidence="19">
        <text>D-glyceraldehyde 3-phosphate + phosphate + NAD(+) = (2R)-3-phospho-glyceroyl phosphate + NADH + H(+)</text>
        <dbReference type="Rhea" id="RHEA:10300"/>
        <dbReference type="ChEBI" id="CHEBI:15378"/>
        <dbReference type="ChEBI" id="CHEBI:43474"/>
        <dbReference type="ChEBI" id="CHEBI:57540"/>
        <dbReference type="ChEBI" id="CHEBI:57604"/>
        <dbReference type="ChEBI" id="CHEBI:57945"/>
        <dbReference type="ChEBI" id="CHEBI:59776"/>
        <dbReference type="EC" id="1.2.1.12"/>
    </reaction>
</comment>
<comment type="pathway">
    <text evidence="4">Carbohydrate degradation; glycolysis; pyruvate from D-glyceraldehyde 3-phosphate: step 1/5.</text>
</comment>
<dbReference type="PANTHER" id="PTHR10836:SF111">
    <property type="entry name" value="GLYCERALDEHYDE-3-PHOSPHATE DEHYDROGENASE"/>
    <property type="match status" value="1"/>
</dbReference>
<proteinExistence type="inferred from homology"/>
<feature type="domain" description="Glyceraldehyde 3-phosphate dehydrogenase catalytic" evidence="21">
    <location>
        <begin position="23"/>
        <end position="76"/>
    </location>
</feature>
<evidence type="ECO:0000256" key="4">
    <source>
        <dbReference type="ARBA" id="ARBA00004869"/>
    </source>
</evidence>
<dbReference type="GO" id="GO:0004365">
    <property type="term" value="F:glyceraldehyde-3-phosphate dehydrogenase (NAD+) (phosphorylating) activity"/>
    <property type="evidence" value="ECO:0007669"/>
    <property type="project" value="UniProtKB-EC"/>
</dbReference>
<evidence type="ECO:0000256" key="8">
    <source>
        <dbReference type="ARBA" id="ARBA00022679"/>
    </source>
</evidence>
<evidence type="ECO:0000313" key="23">
    <source>
        <dbReference type="Proteomes" id="UP000234681"/>
    </source>
</evidence>
<keyword evidence="9" id="KW-0053">Apoptosis</keyword>
<evidence type="ECO:0000256" key="2">
    <source>
        <dbReference type="ARBA" id="ARBA00004245"/>
    </source>
</evidence>
<dbReference type="Gene3D" id="3.30.360.10">
    <property type="entry name" value="Dihydrodipicolinate Reductase, domain 2"/>
    <property type="match status" value="1"/>
</dbReference>
<keyword evidence="7" id="KW-0963">Cytoplasm</keyword>
<keyword evidence="12" id="KW-0560">Oxidoreductase</keyword>
<keyword evidence="15" id="KW-0206">Cytoskeleton</keyword>
<evidence type="ECO:0000256" key="14">
    <source>
        <dbReference type="ARBA" id="ARBA00023152"/>
    </source>
</evidence>
<dbReference type="InterPro" id="IPR020831">
    <property type="entry name" value="GlycerAld/Erythrose_P_DH"/>
</dbReference>
<comment type="catalytic activity">
    <reaction evidence="20">
        <text>S-nitroso-L-cysteinyl-[GAPDH] + L-cysteinyl-[protein] = L-cysteinyl-[GAPDH] + S-nitroso-L-cysteinyl-[protein]</text>
        <dbReference type="Rhea" id="RHEA:66684"/>
        <dbReference type="Rhea" id="RHEA-COMP:10131"/>
        <dbReference type="Rhea" id="RHEA-COMP:17089"/>
        <dbReference type="Rhea" id="RHEA-COMP:17090"/>
        <dbReference type="Rhea" id="RHEA-COMP:17091"/>
        <dbReference type="ChEBI" id="CHEBI:29950"/>
        <dbReference type="ChEBI" id="CHEBI:149494"/>
    </reaction>
    <physiologicalReaction direction="left-to-right" evidence="20">
        <dbReference type="Rhea" id="RHEA:66685"/>
    </physiologicalReaction>
</comment>
<dbReference type="GO" id="GO:0005856">
    <property type="term" value="C:cytoskeleton"/>
    <property type="evidence" value="ECO:0007669"/>
    <property type="project" value="UniProtKB-SubCell"/>
</dbReference>
<sequence length="78" mass="8390">MGMNHDTYDNSRLSAMPPAHQLLNPLVNVIHDNFVIAEGLMTTVHAITQKTVDGLSGKLWCDCHAVAQSSISASTDVV</sequence>
<dbReference type="GO" id="GO:0006417">
    <property type="term" value="P:regulation of translation"/>
    <property type="evidence" value="ECO:0007669"/>
    <property type="project" value="UniProtKB-KW"/>
</dbReference>
<keyword evidence="13" id="KW-0520">NAD</keyword>
<keyword evidence="11" id="KW-0810">Translation regulation</keyword>
<gene>
    <name evidence="22" type="ORF">rCG_56221</name>
</gene>
<dbReference type="PANTHER" id="PTHR10836">
    <property type="entry name" value="GLYCERALDEHYDE 3-PHOSPHATE DEHYDROGENASE"/>
    <property type="match status" value="1"/>
</dbReference>
<dbReference type="GO" id="GO:0016740">
    <property type="term" value="F:transferase activity"/>
    <property type="evidence" value="ECO:0007669"/>
    <property type="project" value="UniProtKB-KW"/>
</dbReference>
<keyword evidence="16" id="KW-0539">Nucleus</keyword>
<evidence type="ECO:0000256" key="17">
    <source>
        <dbReference type="ARBA" id="ARBA00031890"/>
    </source>
</evidence>
<keyword evidence="10" id="KW-0702">S-nitrosylation</keyword>
<evidence type="ECO:0000256" key="20">
    <source>
        <dbReference type="ARBA" id="ARBA00048005"/>
    </source>
</evidence>
<evidence type="ECO:0000256" key="15">
    <source>
        <dbReference type="ARBA" id="ARBA00023212"/>
    </source>
</evidence>
<reference evidence="23" key="1">
    <citation type="submission" date="2005-09" db="EMBL/GenBank/DDBJ databases">
        <authorList>
            <person name="Mural R.J."/>
            <person name="Li P.W."/>
            <person name="Adams M.D."/>
            <person name="Amanatides P.G."/>
            <person name="Baden-Tillson H."/>
            <person name="Barnstead M."/>
            <person name="Chin S.H."/>
            <person name="Dew I."/>
            <person name="Evans C.A."/>
            <person name="Ferriera S."/>
            <person name="Flanigan M."/>
            <person name="Fosler C."/>
            <person name="Glodek A."/>
            <person name="Gu Z."/>
            <person name="Holt R.A."/>
            <person name="Jennings D."/>
            <person name="Kraft C.L."/>
            <person name="Lu F."/>
            <person name="Nguyen T."/>
            <person name="Nusskern D.R."/>
            <person name="Pfannkoch C.M."/>
            <person name="Sitter C."/>
            <person name="Sutton G.G."/>
            <person name="Venter J.C."/>
            <person name="Wang Z."/>
            <person name="Woodage T."/>
            <person name="Zheng X.H."/>
            <person name="Zhong F."/>
        </authorList>
    </citation>
    <scope>NUCLEOTIDE SEQUENCE [LARGE SCALE GENOMIC DNA]</scope>
    <source>
        <strain>BN</strain>
        <strain evidence="23">Sprague-Dawley</strain>
    </source>
</reference>
<evidence type="ECO:0000256" key="18">
    <source>
        <dbReference type="ARBA" id="ARBA00046997"/>
    </source>
</evidence>
<evidence type="ECO:0000256" key="1">
    <source>
        <dbReference type="ARBA" id="ARBA00004123"/>
    </source>
</evidence>
<organism evidence="22 23">
    <name type="scientific">Rattus norvegicus</name>
    <name type="common">Rat</name>
    <dbReference type="NCBI Taxonomy" id="10116"/>
    <lineage>
        <taxon>Eukaryota</taxon>
        <taxon>Metazoa</taxon>
        <taxon>Chordata</taxon>
        <taxon>Craniata</taxon>
        <taxon>Vertebrata</taxon>
        <taxon>Euteleostomi</taxon>
        <taxon>Mammalia</taxon>
        <taxon>Eutheria</taxon>
        <taxon>Euarchontoglires</taxon>
        <taxon>Glires</taxon>
        <taxon>Rodentia</taxon>
        <taxon>Myomorpha</taxon>
        <taxon>Muroidea</taxon>
        <taxon>Muridae</taxon>
        <taxon>Murinae</taxon>
        <taxon>Rattus</taxon>
    </lineage>
</organism>
<evidence type="ECO:0000256" key="11">
    <source>
        <dbReference type="ARBA" id="ARBA00022845"/>
    </source>
</evidence>
<protein>
    <recommendedName>
        <fullName evidence="6">glyceraldehyde-3-phosphate dehydrogenase (phosphorylating)</fullName>
        <ecNumber evidence="6">1.2.1.12</ecNumber>
    </recommendedName>
    <alternativeName>
        <fullName evidence="17">Peptidyl-cysteine S-nitrosylase GAPDH</fullName>
    </alternativeName>
</protein>